<keyword evidence="2" id="KW-0812">Transmembrane</keyword>
<dbReference type="EMBL" id="JAUSUE010000005">
    <property type="protein sequence ID" value="MDQ0203236.1"/>
    <property type="molecule type" value="Genomic_DNA"/>
</dbReference>
<protein>
    <submittedName>
        <fullName evidence="4">Uncharacterized protein</fullName>
    </submittedName>
</protein>
<sequence>MKNFSQKNFKTLSAVLCIALTMSSTTVTFADAAITTGTSVVSAGDSIAGNALQDKLSASEKAIYGTPQTGAIMDRLNKLERDYYGEHKSSSLSARIDSIYGQIFDNNYAPSAIAQMNGIEWTLMHQVSMHSISQRLADLENTLYGKAKDGTFYNRMLSLGSAAFGTSQQAIPLSHTLVPANTLIKIKLITPINSETMKASDEIKYQIAEDVISNGSLVFAAGGLGEGHVTSVQTAKNFGRDGKVNIDFEQTQAFDGTMVETILGEKAKEEMKSEAMAAGASIAGIALLGPIGIVGGLFVKGKNIDLPAGTELFIQTKSDMTLYGVKTNGASTDNALVSAAQTVSQSNSSSEDILSERSDNSNSSAVASNTATLSQYNSGSQNDLKEHL</sequence>
<dbReference type="RefSeq" id="WP_231038517.1">
    <property type="nucleotide sequence ID" value="NZ_CP116940.1"/>
</dbReference>
<proteinExistence type="predicted"/>
<dbReference type="Proteomes" id="UP001239167">
    <property type="component" value="Unassembled WGS sequence"/>
</dbReference>
<name>A0ABT9Y6Q4_9FIRM</name>
<reference evidence="4 5" key="1">
    <citation type="submission" date="2023-07" db="EMBL/GenBank/DDBJ databases">
        <title>Genomic Encyclopedia of Type Strains, Phase IV (KMG-IV): sequencing the most valuable type-strain genomes for metagenomic binning, comparative biology and taxonomic classification.</title>
        <authorList>
            <person name="Goeker M."/>
        </authorList>
    </citation>
    <scope>NUCLEOTIDE SEQUENCE [LARGE SCALE GENOMIC DNA]</scope>
    <source>
        <strain evidence="4 5">DSM 16980</strain>
    </source>
</reference>
<evidence type="ECO:0000256" key="1">
    <source>
        <dbReference type="SAM" id="MobiDB-lite"/>
    </source>
</evidence>
<comment type="caution">
    <text evidence="4">The sequence shown here is derived from an EMBL/GenBank/DDBJ whole genome shotgun (WGS) entry which is preliminary data.</text>
</comment>
<feature type="chain" id="PRO_5046352578" evidence="3">
    <location>
        <begin position="33"/>
        <end position="388"/>
    </location>
</feature>
<keyword evidence="5" id="KW-1185">Reference proteome</keyword>
<feature type="transmembrane region" description="Helical" evidence="2">
    <location>
        <begin position="275"/>
        <end position="299"/>
    </location>
</feature>
<evidence type="ECO:0000313" key="5">
    <source>
        <dbReference type="Proteomes" id="UP001239167"/>
    </source>
</evidence>
<evidence type="ECO:0000256" key="3">
    <source>
        <dbReference type="SAM" id="SignalP"/>
    </source>
</evidence>
<keyword evidence="2" id="KW-0472">Membrane</keyword>
<organism evidence="4 5">
    <name type="scientific">Pectinatus haikarae</name>
    <dbReference type="NCBI Taxonomy" id="349096"/>
    <lineage>
        <taxon>Bacteria</taxon>
        <taxon>Bacillati</taxon>
        <taxon>Bacillota</taxon>
        <taxon>Negativicutes</taxon>
        <taxon>Selenomonadales</taxon>
        <taxon>Selenomonadaceae</taxon>
        <taxon>Pectinatus</taxon>
    </lineage>
</organism>
<keyword evidence="3" id="KW-0732">Signal</keyword>
<evidence type="ECO:0000313" key="4">
    <source>
        <dbReference type="EMBL" id="MDQ0203236.1"/>
    </source>
</evidence>
<evidence type="ECO:0000256" key="2">
    <source>
        <dbReference type="SAM" id="Phobius"/>
    </source>
</evidence>
<feature type="compositionally biased region" description="Low complexity" evidence="1">
    <location>
        <begin position="360"/>
        <end position="374"/>
    </location>
</feature>
<accession>A0ABT9Y6Q4</accession>
<feature type="signal peptide" evidence="3">
    <location>
        <begin position="1"/>
        <end position="32"/>
    </location>
</feature>
<keyword evidence="2" id="KW-1133">Transmembrane helix</keyword>
<feature type="region of interest" description="Disordered" evidence="1">
    <location>
        <begin position="347"/>
        <end position="388"/>
    </location>
</feature>
<gene>
    <name evidence="4" type="ORF">J2S01_000952</name>
</gene>